<keyword evidence="1" id="KW-0175">Coiled coil</keyword>
<sequence length="585" mass="64944">MIRWRFLITRVVIVVAVLTLLALGLGPVAHFATVQSLQSATGAKVSIENTRIGLFPPSVTYTDLRLADPRDGKEMQDIVRAESVELEIDGNALLRRRWVARTGRITGLQVGAKRETSGQFDTEEPESASDVPAGPGMLSQLLRGLGDDVSDQAESIGKDLETVKRSREIRTRWENHYAQSVARAKRLKEQIREISDQAKGIDNPLRDYLEVQRTIAKMEEARRELVVVRQQIDMLPEQLQLDFASLDEAKRIDLAKVDEYVPGNLSDSKNFGVDLVTNAVKDQINRVREIYENGRSIANYTVVAPETERIRGEDFDFLGANRKPSLLIRECSVSGLMRVDGNPYQVKGTIKDITPTPQWSDDPLTAQLVLDGPELLEVSYMRDRRNGGDVDLVTLHWPAADARTMKLGGNGDAAITIDGGKRDLWVQLKIEGENVAGRMQSKQTDVHVDMTVDSKYANLAATKSIQRSLAEIDQVTIEAGFGGTWSDMELKMHTNLGGVLNRAANDAVNDQIAATRRAVVDKVESVHNEQTKALREWFAQQQSEARDMVAKADTLAQEVLKKVVADVGDNNVYIGGLKNALDRLR</sequence>
<gene>
    <name evidence="3" type="ORF">Pla52n_46860</name>
</gene>
<evidence type="ECO:0000256" key="1">
    <source>
        <dbReference type="SAM" id="Coils"/>
    </source>
</evidence>
<comment type="caution">
    <text evidence="3">The sequence shown here is derived from an EMBL/GenBank/DDBJ whole genome shotgun (WGS) entry which is preliminary data.</text>
</comment>
<feature type="coiled-coil region" evidence="1">
    <location>
        <begin position="177"/>
        <end position="231"/>
    </location>
</feature>
<keyword evidence="4" id="KW-1185">Reference proteome</keyword>
<dbReference type="Proteomes" id="UP000320176">
    <property type="component" value="Unassembled WGS sequence"/>
</dbReference>
<accession>A0A5C6AQQ5</accession>
<name>A0A5C6AQQ5_9BACT</name>
<dbReference type="AlphaFoldDB" id="A0A5C6AQQ5"/>
<evidence type="ECO:0000256" key="2">
    <source>
        <dbReference type="SAM" id="MobiDB-lite"/>
    </source>
</evidence>
<dbReference type="RefSeq" id="WP_146521748.1">
    <property type="nucleotide sequence ID" value="NZ_CP151726.1"/>
</dbReference>
<evidence type="ECO:0008006" key="5">
    <source>
        <dbReference type="Google" id="ProtNLM"/>
    </source>
</evidence>
<evidence type="ECO:0000313" key="4">
    <source>
        <dbReference type="Proteomes" id="UP000320176"/>
    </source>
</evidence>
<organism evidence="3 4">
    <name type="scientific">Stieleria varia</name>
    <dbReference type="NCBI Taxonomy" id="2528005"/>
    <lineage>
        <taxon>Bacteria</taxon>
        <taxon>Pseudomonadati</taxon>
        <taxon>Planctomycetota</taxon>
        <taxon>Planctomycetia</taxon>
        <taxon>Pirellulales</taxon>
        <taxon>Pirellulaceae</taxon>
        <taxon>Stieleria</taxon>
    </lineage>
</organism>
<protein>
    <recommendedName>
        <fullName evidence="5">AsmA family protein</fullName>
    </recommendedName>
</protein>
<feature type="region of interest" description="Disordered" evidence="2">
    <location>
        <begin position="111"/>
        <end position="133"/>
    </location>
</feature>
<evidence type="ECO:0000313" key="3">
    <source>
        <dbReference type="EMBL" id="TWU01312.1"/>
    </source>
</evidence>
<dbReference type="InterPro" id="IPR019934">
    <property type="entry name" value="CHP03545"/>
</dbReference>
<dbReference type="OrthoDB" id="226892at2"/>
<proteinExistence type="predicted"/>
<reference evidence="3 4" key="1">
    <citation type="submission" date="2019-02" db="EMBL/GenBank/DDBJ databases">
        <title>Deep-cultivation of Planctomycetes and their phenomic and genomic characterization uncovers novel biology.</title>
        <authorList>
            <person name="Wiegand S."/>
            <person name="Jogler M."/>
            <person name="Boedeker C."/>
            <person name="Pinto D."/>
            <person name="Vollmers J."/>
            <person name="Rivas-Marin E."/>
            <person name="Kohn T."/>
            <person name="Peeters S.H."/>
            <person name="Heuer A."/>
            <person name="Rast P."/>
            <person name="Oberbeckmann S."/>
            <person name="Bunk B."/>
            <person name="Jeske O."/>
            <person name="Meyerdierks A."/>
            <person name="Storesund J.E."/>
            <person name="Kallscheuer N."/>
            <person name="Luecker S."/>
            <person name="Lage O.M."/>
            <person name="Pohl T."/>
            <person name="Merkel B.J."/>
            <person name="Hornburger P."/>
            <person name="Mueller R.-W."/>
            <person name="Bruemmer F."/>
            <person name="Labrenz M."/>
            <person name="Spormann A.M."/>
            <person name="Op Den Camp H."/>
            <person name="Overmann J."/>
            <person name="Amann R."/>
            <person name="Jetten M.S.M."/>
            <person name="Mascher T."/>
            <person name="Medema M.H."/>
            <person name="Devos D.P."/>
            <person name="Kaster A.-K."/>
            <person name="Ovreas L."/>
            <person name="Rohde M."/>
            <person name="Galperin M.Y."/>
            <person name="Jogler C."/>
        </authorList>
    </citation>
    <scope>NUCLEOTIDE SEQUENCE [LARGE SCALE GENOMIC DNA]</scope>
    <source>
        <strain evidence="3 4">Pla52n</strain>
    </source>
</reference>
<dbReference type="NCBIfam" id="TIGR03545">
    <property type="entry name" value="TIGR03545 family protein"/>
    <property type="match status" value="1"/>
</dbReference>
<dbReference type="EMBL" id="SJPN01000005">
    <property type="protein sequence ID" value="TWU01312.1"/>
    <property type="molecule type" value="Genomic_DNA"/>
</dbReference>